<evidence type="ECO:0000313" key="2">
    <source>
        <dbReference type="Proteomes" id="UP000321304"/>
    </source>
</evidence>
<organism evidence="1 2">
    <name type="scientific">Bradyrhizobium macuxiense</name>
    <dbReference type="NCBI Taxonomy" id="1755647"/>
    <lineage>
        <taxon>Bacteria</taxon>
        <taxon>Pseudomonadati</taxon>
        <taxon>Pseudomonadota</taxon>
        <taxon>Alphaproteobacteria</taxon>
        <taxon>Hyphomicrobiales</taxon>
        <taxon>Nitrobacteraceae</taxon>
        <taxon>Bradyrhizobium</taxon>
    </lineage>
</organism>
<name>A0A560MBV5_9BRAD</name>
<sequence length="69" mass="7871">MNAIEQIIAGYVSLKNRQALEELRDHRQRLLDGVRAHSVPGFRPTVVNDTLREEIELIEAALARFDEDA</sequence>
<accession>A0A560MBV5</accession>
<gene>
    <name evidence="1" type="ORF">FBZ93_103110</name>
</gene>
<evidence type="ECO:0000313" key="1">
    <source>
        <dbReference type="EMBL" id="TWC05098.1"/>
    </source>
</evidence>
<proteinExistence type="predicted"/>
<keyword evidence="2" id="KW-1185">Reference proteome</keyword>
<dbReference type="EMBL" id="VITY01000003">
    <property type="protein sequence ID" value="TWC05098.1"/>
    <property type="molecule type" value="Genomic_DNA"/>
</dbReference>
<dbReference type="RefSeq" id="WP_146985479.1">
    <property type="nucleotide sequence ID" value="NZ_VITY01000003.1"/>
</dbReference>
<dbReference type="Proteomes" id="UP000321304">
    <property type="component" value="Unassembled WGS sequence"/>
</dbReference>
<reference evidence="1 2" key="1">
    <citation type="submission" date="2019-06" db="EMBL/GenBank/DDBJ databases">
        <title>Genomic Encyclopedia of Type Strains, Phase IV (KMG-V): Genome sequencing to study the core and pangenomes of soil and plant-associated prokaryotes.</title>
        <authorList>
            <person name="Whitman W."/>
        </authorList>
    </citation>
    <scope>NUCLEOTIDE SEQUENCE [LARGE SCALE GENOMIC DNA]</scope>
    <source>
        <strain evidence="1 2">BR 10355</strain>
    </source>
</reference>
<dbReference type="OrthoDB" id="8245035at2"/>
<protein>
    <submittedName>
        <fullName evidence="1">Uncharacterized protein</fullName>
    </submittedName>
</protein>
<dbReference type="AlphaFoldDB" id="A0A560MBV5"/>
<comment type="caution">
    <text evidence="1">The sequence shown here is derived from an EMBL/GenBank/DDBJ whole genome shotgun (WGS) entry which is preliminary data.</text>
</comment>